<evidence type="ECO:0000256" key="3">
    <source>
        <dbReference type="ARBA" id="ARBA00022448"/>
    </source>
</evidence>
<keyword evidence="10" id="KW-1185">Reference proteome</keyword>
<keyword evidence="4 8" id="KW-0812">Transmembrane</keyword>
<comment type="subcellular location">
    <subcellularLocation>
        <location evidence="1">Membrane</location>
        <topology evidence="1">Multi-pass membrane protein</topology>
    </subcellularLocation>
</comment>
<evidence type="ECO:0000313" key="9">
    <source>
        <dbReference type="EMBL" id="MDF1612508.1"/>
    </source>
</evidence>
<feature type="transmembrane region" description="Helical" evidence="8">
    <location>
        <begin position="37"/>
        <end position="59"/>
    </location>
</feature>
<evidence type="ECO:0000313" key="10">
    <source>
        <dbReference type="Proteomes" id="UP001221302"/>
    </source>
</evidence>
<dbReference type="GO" id="GO:0005886">
    <property type="term" value="C:plasma membrane"/>
    <property type="evidence" value="ECO:0007669"/>
    <property type="project" value="TreeGrafter"/>
</dbReference>
<feature type="transmembrane region" description="Helical" evidence="8">
    <location>
        <begin position="257"/>
        <end position="282"/>
    </location>
</feature>
<dbReference type="EMBL" id="JARGDL010000014">
    <property type="protein sequence ID" value="MDF1612508.1"/>
    <property type="molecule type" value="Genomic_DNA"/>
</dbReference>
<feature type="transmembrane region" description="Helical" evidence="8">
    <location>
        <begin position="6"/>
        <end position="25"/>
    </location>
</feature>
<dbReference type="PANTHER" id="PTHR48086">
    <property type="entry name" value="SODIUM/PROLINE SYMPORTER-RELATED"/>
    <property type="match status" value="1"/>
</dbReference>
<feature type="transmembrane region" description="Helical" evidence="8">
    <location>
        <begin position="375"/>
        <end position="393"/>
    </location>
</feature>
<evidence type="ECO:0000256" key="8">
    <source>
        <dbReference type="SAM" id="Phobius"/>
    </source>
</evidence>
<evidence type="ECO:0000256" key="6">
    <source>
        <dbReference type="ARBA" id="ARBA00023136"/>
    </source>
</evidence>
<keyword evidence="3" id="KW-0813">Transport</keyword>
<dbReference type="GO" id="GO:0022857">
    <property type="term" value="F:transmembrane transporter activity"/>
    <property type="evidence" value="ECO:0007669"/>
    <property type="project" value="InterPro"/>
</dbReference>
<feature type="transmembrane region" description="Helical" evidence="8">
    <location>
        <begin position="143"/>
        <end position="165"/>
    </location>
</feature>
<feature type="transmembrane region" description="Helical" evidence="8">
    <location>
        <begin position="435"/>
        <end position="454"/>
    </location>
</feature>
<dbReference type="CDD" id="cd10322">
    <property type="entry name" value="SLC5sbd"/>
    <property type="match status" value="1"/>
</dbReference>
<evidence type="ECO:0000256" key="7">
    <source>
        <dbReference type="RuleBase" id="RU362091"/>
    </source>
</evidence>
<comment type="caution">
    <text evidence="9">The sequence shown here is derived from an EMBL/GenBank/DDBJ whole genome shotgun (WGS) entry which is preliminary data.</text>
</comment>
<feature type="transmembrane region" description="Helical" evidence="8">
    <location>
        <begin position="79"/>
        <end position="96"/>
    </location>
</feature>
<dbReference type="InterPro" id="IPR038377">
    <property type="entry name" value="Na/Glc_symporter_sf"/>
</dbReference>
<comment type="similarity">
    <text evidence="2 7">Belongs to the sodium:solute symporter (SSF) (TC 2.A.21) family.</text>
</comment>
<dbReference type="InterPro" id="IPR001734">
    <property type="entry name" value="Na/solute_symporter"/>
</dbReference>
<feature type="transmembrane region" description="Helical" evidence="8">
    <location>
        <begin position="116"/>
        <end position="137"/>
    </location>
</feature>
<dbReference type="Gene3D" id="1.20.1730.10">
    <property type="entry name" value="Sodium/glucose cotransporter"/>
    <property type="match status" value="1"/>
</dbReference>
<dbReference type="RefSeq" id="WP_321536279.1">
    <property type="nucleotide sequence ID" value="NZ_JARGDL010000014.1"/>
</dbReference>
<proteinExistence type="inferred from homology"/>
<evidence type="ECO:0000256" key="5">
    <source>
        <dbReference type="ARBA" id="ARBA00022989"/>
    </source>
</evidence>
<dbReference type="PANTHER" id="PTHR48086:SF7">
    <property type="entry name" value="SODIUM-SOLUTE SYMPORTER-RELATED"/>
    <property type="match status" value="1"/>
</dbReference>
<keyword evidence="5 8" id="KW-1133">Transmembrane helix</keyword>
<sequence>MISFSFLDLLIIILFFSILLLIGLIPKSNDESNNYLLANRNVGLLLFIATNVSTWYGGILGVGEFTYRYGLLSWTTQGLPYYIFAFLFAVFFAGKVRNSNLFTIPEKIESVYGKKVAMVSSLIVFILVSPAPYLLMIGNLFSLLFNIKLIYGLIIGVLLTFIYLFKGGFKSDLYTDVFQFFVMFFGFGVALIFTTKNYGGFEFLKNNLPNSHLSFSGNVSITYLIIWFLIALWTFADPGFHQRCYAAKNKNVAKWGIIISIFLWALFDFLTTTTGLFARALLPDLKNPINSFPLFAEKFLSSGLKGIFISAMFATIFSTLNSFLFLSGTTIGKDFLSKLIINKKHNDVFYVRIGLIISTVISIYLAYYVQSVVELWYLLGSIFIPGIIILIISSYYDKYKINNKIAFYESILSVIVSFMWEWIRRNINTGALKEIEPMLVGLLIAVFIHSYGMIKYKVQKGE</sequence>
<name>A0AAE3TCK0_9BACT</name>
<keyword evidence="6 8" id="KW-0472">Membrane</keyword>
<dbReference type="Proteomes" id="UP001221302">
    <property type="component" value="Unassembled WGS sequence"/>
</dbReference>
<dbReference type="Pfam" id="PF00474">
    <property type="entry name" value="SSF"/>
    <property type="match status" value="1"/>
</dbReference>
<gene>
    <name evidence="9" type="ORF">P0M35_10120</name>
</gene>
<feature type="transmembrane region" description="Helical" evidence="8">
    <location>
        <begin position="405"/>
        <end position="423"/>
    </location>
</feature>
<protein>
    <submittedName>
        <fullName evidence="9">Sodium:solute symporter family protein</fullName>
    </submittedName>
</protein>
<evidence type="ECO:0000256" key="2">
    <source>
        <dbReference type="ARBA" id="ARBA00006434"/>
    </source>
</evidence>
<organism evidence="9 10">
    <name type="scientific">Stygiobacter electus</name>
    <dbReference type="NCBI Taxonomy" id="3032292"/>
    <lineage>
        <taxon>Bacteria</taxon>
        <taxon>Pseudomonadati</taxon>
        <taxon>Ignavibacteriota</taxon>
        <taxon>Ignavibacteria</taxon>
        <taxon>Ignavibacteriales</taxon>
        <taxon>Melioribacteraceae</taxon>
        <taxon>Stygiobacter</taxon>
    </lineage>
</organism>
<dbReference type="PROSITE" id="PS50283">
    <property type="entry name" value="NA_SOLUT_SYMP_3"/>
    <property type="match status" value="1"/>
</dbReference>
<dbReference type="InterPro" id="IPR050277">
    <property type="entry name" value="Sodium:Solute_Symporter"/>
</dbReference>
<feature type="transmembrane region" description="Helical" evidence="8">
    <location>
        <begin position="302"/>
        <end position="328"/>
    </location>
</feature>
<accession>A0AAE3TCK0</accession>
<feature type="transmembrane region" description="Helical" evidence="8">
    <location>
        <begin position="349"/>
        <end position="369"/>
    </location>
</feature>
<dbReference type="AlphaFoldDB" id="A0AAE3TCK0"/>
<feature type="transmembrane region" description="Helical" evidence="8">
    <location>
        <begin position="177"/>
        <end position="195"/>
    </location>
</feature>
<feature type="transmembrane region" description="Helical" evidence="8">
    <location>
        <begin position="215"/>
        <end position="236"/>
    </location>
</feature>
<evidence type="ECO:0000256" key="1">
    <source>
        <dbReference type="ARBA" id="ARBA00004141"/>
    </source>
</evidence>
<evidence type="ECO:0000256" key="4">
    <source>
        <dbReference type="ARBA" id="ARBA00022692"/>
    </source>
</evidence>
<reference evidence="9" key="1">
    <citation type="submission" date="2023-03" db="EMBL/GenBank/DDBJ databases">
        <title>Stygiobacter electus gen. nov., sp. nov., facultatively anaerobic thermotolerant bacterium of the class Ignavibacteria from a well of Yessentuki mineral water deposit.</title>
        <authorList>
            <person name="Podosokorskaya O.A."/>
            <person name="Elcheninov A.G."/>
            <person name="Petrova N.F."/>
            <person name="Zavarzina D.G."/>
            <person name="Kublanov I.V."/>
            <person name="Merkel A.Y."/>
        </authorList>
    </citation>
    <scope>NUCLEOTIDE SEQUENCE</scope>
    <source>
        <strain evidence="9">09-Me</strain>
    </source>
</reference>